<dbReference type="EMBL" id="QUMU01000006">
    <property type="protein sequence ID" value="REG30950.1"/>
    <property type="molecule type" value="Genomic_DNA"/>
</dbReference>
<name>A0ABX9K0S6_9BACT</name>
<sequence length="256" mass="27421">MIPHRKPKRPRKYDTQEANPVASEMPNARQRGNMGMPMFEPHDKKTKGGSRGGGPNPPDQRRVVQPLSVIRGNRPQPTPASPSAPALNGEGTAEVVEQQQPVPQQKSTSSVPSSTLLHLWAMLNQRGRWSSLVVVPSHEGGSGLQVVQAILEVANKQSSTPVHFLDAEGLEIGAAQHVVAEMMAYVEQGDRVVVLLDSVVANPVGLEVALAAERALLCVSLGTSDYTSARRTLDLIGKDRFLGSVTLQPTSGAPKK</sequence>
<feature type="region of interest" description="Disordered" evidence="1">
    <location>
        <begin position="1"/>
        <end position="111"/>
    </location>
</feature>
<protein>
    <submittedName>
        <fullName evidence="2">Uncharacterized protein</fullName>
    </submittedName>
</protein>
<accession>A0ABX9K0S6</accession>
<feature type="compositionally biased region" description="Low complexity" evidence="1">
    <location>
        <begin position="94"/>
        <end position="111"/>
    </location>
</feature>
<feature type="compositionally biased region" description="Basic residues" evidence="1">
    <location>
        <begin position="1"/>
        <end position="11"/>
    </location>
</feature>
<keyword evidence="3" id="KW-1185">Reference proteome</keyword>
<dbReference type="Proteomes" id="UP000256345">
    <property type="component" value="Unassembled WGS sequence"/>
</dbReference>
<proteinExistence type="predicted"/>
<gene>
    <name evidence="2" type="ORF">ATI61_106420</name>
</gene>
<evidence type="ECO:0000313" key="3">
    <source>
        <dbReference type="Proteomes" id="UP000256345"/>
    </source>
</evidence>
<organism evidence="2 3">
    <name type="scientific">Archangium gephyra</name>
    <dbReference type="NCBI Taxonomy" id="48"/>
    <lineage>
        <taxon>Bacteria</taxon>
        <taxon>Pseudomonadati</taxon>
        <taxon>Myxococcota</taxon>
        <taxon>Myxococcia</taxon>
        <taxon>Myxococcales</taxon>
        <taxon>Cystobacterineae</taxon>
        <taxon>Archangiaceae</taxon>
        <taxon>Archangium</taxon>
    </lineage>
</organism>
<reference evidence="2 3" key="1">
    <citation type="submission" date="2018-08" db="EMBL/GenBank/DDBJ databases">
        <title>Genomic Encyclopedia of Archaeal and Bacterial Type Strains, Phase II (KMG-II): from individual species to whole genera.</title>
        <authorList>
            <person name="Goeker M."/>
        </authorList>
    </citation>
    <scope>NUCLEOTIDE SEQUENCE [LARGE SCALE GENOMIC DNA]</scope>
    <source>
        <strain evidence="2 3">DSM 2261</strain>
    </source>
</reference>
<comment type="caution">
    <text evidence="2">The sequence shown here is derived from an EMBL/GenBank/DDBJ whole genome shotgun (WGS) entry which is preliminary data.</text>
</comment>
<evidence type="ECO:0000313" key="2">
    <source>
        <dbReference type="EMBL" id="REG30950.1"/>
    </source>
</evidence>
<evidence type="ECO:0000256" key="1">
    <source>
        <dbReference type="SAM" id="MobiDB-lite"/>
    </source>
</evidence>